<name>A0ABS6EVH0_9FIRM</name>
<dbReference type="InterPro" id="IPR050993">
    <property type="entry name" value="Isochorismatase_domain"/>
</dbReference>
<reference evidence="2 3" key="1">
    <citation type="submission" date="2021-06" db="EMBL/GenBank/DDBJ databases">
        <authorList>
            <person name="Sun Q."/>
            <person name="Li D."/>
        </authorList>
    </citation>
    <scope>NUCLEOTIDE SEQUENCE [LARGE SCALE GENOMIC DNA]</scope>
    <source>
        <strain evidence="2 3">MSJd-7</strain>
    </source>
</reference>
<dbReference type="Proteomes" id="UP000783588">
    <property type="component" value="Unassembled WGS sequence"/>
</dbReference>
<evidence type="ECO:0000259" key="1">
    <source>
        <dbReference type="Pfam" id="PF00857"/>
    </source>
</evidence>
<organism evidence="2 3">
    <name type="scientific">Butyricicoccus intestinisimiae</name>
    <dbReference type="NCBI Taxonomy" id="2841509"/>
    <lineage>
        <taxon>Bacteria</taxon>
        <taxon>Bacillati</taxon>
        <taxon>Bacillota</taxon>
        <taxon>Clostridia</taxon>
        <taxon>Eubacteriales</taxon>
        <taxon>Butyricicoccaceae</taxon>
        <taxon>Butyricicoccus</taxon>
    </lineage>
</organism>
<dbReference type="CDD" id="cd01012">
    <property type="entry name" value="YcaC_related"/>
    <property type="match status" value="1"/>
</dbReference>
<protein>
    <submittedName>
        <fullName evidence="2">Hydrolase</fullName>
    </submittedName>
</protein>
<dbReference type="EMBL" id="JAHLQI010000005">
    <property type="protein sequence ID" value="MBU5490869.1"/>
    <property type="molecule type" value="Genomic_DNA"/>
</dbReference>
<keyword evidence="3" id="KW-1185">Reference proteome</keyword>
<dbReference type="PANTHER" id="PTHR14119">
    <property type="entry name" value="HYDROLASE"/>
    <property type="match status" value="1"/>
</dbReference>
<dbReference type="RefSeq" id="WP_216470573.1">
    <property type="nucleotide sequence ID" value="NZ_JAHLQI010000005.1"/>
</dbReference>
<evidence type="ECO:0000313" key="3">
    <source>
        <dbReference type="Proteomes" id="UP000783588"/>
    </source>
</evidence>
<sequence>MRLKKETTMVLAVDYQEKLMPAMHNKDAFIPRTCLLLKGLKALDIPMIASEQYPKGLGSTVPEIKEVLGTVPYLPKTTFSCMDDAGLHAAVEAAACDTVLLCGAELHICVLQTAMDLIDMGKKVVIVEDCVGSRTAHDMEIGLIRAQQEGVLMTTAEAVLFELQKNASGPVFKTISKLVK</sequence>
<gene>
    <name evidence="2" type="ORF">KQI75_09620</name>
</gene>
<comment type="caution">
    <text evidence="2">The sequence shown here is derived from an EMBL/GenBank/DDBJ whole genome shotgun (WGS) entry which is preliminary data.</text>
</comment>
<dbReference type="Pfam" id="PF00857">
    <property type="entry name" value="Isochorismatase"/>
    <property type="match status" value="1"/>
</dbReference>
<accession>A0ABS6EVH0</accession>
<evidence type="ECO:0000313" key="2">
    <source>
        <dbReference type="EMBL" id="MBU5490869.1"/>
    </source>
</evidence>
<dbReference type="PANTHER" id="PTHR14119:SF3">
    <property type="entry name" value="ISOCHORISMATASE DOMAIN-CONTAINING PROTEIN 2"/>
    <property type="match status" value="1"/>
</dbReference>
<keyword evidence="2" id="KW-0378">Hydrolase</keyword>
<dbReference type="InterPro" id="IPR000868">
    <property type="entry name" value="Isochorismatase-like_dom"/>
</dbReference>
<proteinExistence type="predicted"/>
<dbReference type="GO" id="GO:0016787">
    <property type="term" value="F:hydrolase activity"/>
    <property type="evidence" value="ECO:0007669"/>
    <property type="project" value="UniProtKB-KW"/>
</dbReference>
<feature type="domain" description="Isochorismatase-like" evidence="1">
    <location>
        <begin position="8"/>
        <end position="157"/>
    </location>
</feature>